<dbReference type="AlphaFoldDB" id="A0A654IFR1"/>
<feature type="transmembrane region" description="Helical" evidence="1">
    <location>
        <begin position="521"/>
        <end position="545"/>
    </location>
</feature>
<dbReference type="EMBL" id="LR739233">
    <property type="protein sequence ID" value="VZR75384.1"/>
    <property type="molecule type" value="Genomic_DNA"/>
</dbReference>
<reference evidence="2" key="1">
    <citation type="submission" date="2019-11" db="EMBL/GenBank/DDBJ databases">
        <authorList>
            <person name="Falquet L."/>
            <person name="Falquet L."/>
        </authorList>
    </citation>
    <scope>NUCLEOTIDE SEQUENCE</scope>
    <source>
        <strain evidence="3">G1650</strain>
        <strain evidence="2">G1705</strain>
    </source>
</reference>
<accession>A0A654IFR1</accession>
<keyword evidence="1" id="KW-1133">Transmembrane helix</keyword>
<name>A0A654IFR1_9MOLU</name>
<evidence type="ECO:0000313" key="3">
    <source>
        <dbReference type="EMBL" id="VZR97619.1"/>
    </source>
</evidence>
<evidence type="ECO:0000313" key="2">
    <source>
        <dbReference type="EMBL" id="VZR75384.1"/>
    </source>
</evidence>
<gene>
    <name evidence="3" type="ORF">MF5293_00414</name>
    <name evidence="2" type="ORF">MF5294_00412</name>
</gene>
<keyword evidence="1" id="KW-0472">Membrane</keyword>
<protein>
    <submittedName>
        <fullName evidence="2">Uncharacterized protein</fullName>
    </submittedName>
</protein>
<evidence type="ECO:0000256" key="1">
    <source>
        <dbReference type="SAM" id="Phobius"/>
    </source>
</evidence>
<organism evidence="2">
    <name type="scientific">Mycoplasma feriruminatoris</name>
    <dbReference type="NCBI Taxonomy" id="1179777"/>
    <lineage>
        <taxon>Bacteria</taxon>
        <taxon>Bacillati</taxon>
        <taxon>Mycoplasmatota</taxon>
        <taxon>Mollicutes</taxon>
        <taxon>Mycoplasmataceae</taxon>
        <taxon>Mycoplasma</taxon>
    </lineage>
</organism>
<sequence>MKKVLSYFLIILVFFTSLFFINNKPNNQINLTYNTQFNNEDSQSSVKEFLWGGKALRYFLYKHSDAQTNKSFNQFTDNLLGNFEIVFKYKTKHGYRQNDYITDQQSEEFKHAILSSILVTSEYGSTSPEEFFAESFSRYVSANEKQKNLTWYLLEHFFTKTFYKLKQQNIGILPSNNIETNWKKIKNVIDNETDVLYKYELEPDNNLDDKYDRLTPSDLGYQELYYKDLIDTNHVHITSGYIYGYNSPQYVYDTVNYIYNKIFSKQIANLDFLNTNRNVLSAKKFIYYYDDNKDIFSDYMKLNLYKPKNVVKQNESEPFFKNFDQLDEYWKQKSRFNFGNSSAILIKQNFENIWNAIPSPKTLYTDYFDLNALKTNTVHLFNILQKVTHNNLDKIFINLILTNDSRFRINNNVLDEKIKGITSTSFSKNTASASYSYVLVKADSFNKKENQEQYNRSWFASNNQFQTLNHEFGHVLDSFLALNHYQEKLNKTNFSSLNFWADRQQSNLYQGNIVVNKNRNWTLYAIFIIGVIGINLAILIMYIGYNKIFKPKNKKVIRIE</sequence>
<dbReference type="EMBL" id="LR739234">
    <property type="protein sequence ID" value="VZR97619.1"/>
    <property type="molecule type" value="Genomic_DNA"/>
</dbReference>
<keyword evidence="1" id="KW-0812">Transmembrane</keyword>
<proteinExistence type="predicted"/>